<dbReference type="EMBL" id="CAJFCJ010000006">
    <property type="protein sequence ID" value="CAD5115937.1"/>
    <property type="molecule type" value="Genomic_DNA"/>
</dbReference>
<gene>
    <name evidence="3" type="ORF">DGYR_LOCUS4621</name>
</gene>
<feature type="transmembrane region" description="Helical" evidence="1">
    <location>
        <begin position="111"/>
        <end position="129"/>
    </location>
</feature>
<dbReference type="Pfam" id="PF00487">
    <property type="entry name" value="FA_desaturase"/>
    <property type="match status" value="1"/>
</dbReference>
<dbReference type="InterPro" id="IPR012171">
    <property type="entry name" value="Fatty_acid_desaturase"/>
</dbReference>
<sequence length="388" mass="44902">MALSEIVGVNFVLSAFFFVRALSKALITYAQNADFPSHTKIKSRGLTEPLPKKLPTAVDIKKAIPKACFNPTVKESMYYVFQDFFLVTAAYALMKASEVFLPGWLHWPCVFLYWAVQGTLFTAIFVLGHDCGHQSFSHHGWFNDLAGNIIHSFILVPYTMWKLSHKHHHKFTNNFDKDEVFYPVKESEPCAGGKVLPGFGFGIGWFGYVLRGYAPRAVCHLNPMDPMFKGHRLACVITLLFNMVSIYLQYCHFSTFGGFTAWFKYYFIPLFIFASYMVIITFLHHNEMGITWYNDSEWDFVKGQLQTVDRHYGLVHKAIHHIGTHQMHHMFSKIPHYRLEMATSAFRKTFPDLVRICDEPILPAFMRMFAKYEKQNIIADTTKEFAYQ</sequence>
<evidence type="ECO:0000313" key="4">
    <source>
        <dbReference type="Proteomes" id="UP000549394"/>
    </source>
</evidence>
<evidence type="ECO:0000256" key="1">
    <source>
        <dbReference type="SAM" id="Phobius"/>
    </source>
</evidence>
<feature type="transmembrane region" description="Helical" evidence="1">
    <location>
        <begin position="6"/>
        <end position="23"/>
    </location>
</feature>
<comment type="caution">
    <text evidence="3">The sequence shown here is derived from an EMBL/GenBank/DDBJ whole genome shotgun (WGS) entry which is preliminary data.</text>
</comment>
<dbReference type="InterPro" id="IPR005804">
    <property type="entry name" value="FA_desaturase_dom"/>
</dbReference>
<dbReference type="CDD" id="cd03507">
    <property type="entry name" value="Delta12-FADS-like"/>
    <property type="match status" value="1"/>
</dbReference>
<dbReference type="GO" id="GO:0016491">
    <property type="term" value="F:oxidoreductase activity"/>
    <property type="evidence" value="ECO:0007669"/>
    <property type="project" value="InterPro"/>
</dbReference>
<accession>A0A7I8VMZ0</accession>
<feature type="transmembrane region" description="Helical" evidence="1">
    <location>
        <begin position="195"/>
        <end position="213"/>
    </location>
</feature>
<feature type="transmembrane region" description="Helical" evidence="1">
    <location>
        <begin position="262"/>
        <end position="283"/>
    </location>
</feature>
<dbReference type="Proteomes" id="UP000549394">
    <property type="component" value="Unassembled WGS sequence"/>
</dbReference>
<keyword evidence="1" id="KW-0472">Membrane</keyword>
<organism evidence="3 4">
    <name type="scientific">Dimorphilus gyrociliatus</name>
    <dbReference type="NCBI Taxonomy" id="2664684"/>
    <lineage>
        <taxon>Eukaryota</taxon>
        <taxon>Metazoa</taxon>
        <taxon>Spiralia</taxon>
        <taxon>Lophotrochozoa</taxon>
        <taxon>Annelida</taxon>
        <taxon>Polychaeta</taxon>
        <taxon>Polychaeta incertae sedis</taxon>
        <taxon>Dinophilidae</taxon>
        <taxon>Dimorphilus</taxon>
    </lineage>
</organism>
<keyword evidence="1" id="KW-1133">Transmembrane helix</keyword>
<dbReference type="PANTHER" id="PTHR32100">
    <property type="entry name" value="OMEGA-6 FATTY ACID DESATURASE, CHLOROPLASTIC"/>
    <property type="match status" value="1"/>
</dbReference>
<feature type="transmembrane region" description="Helical" evidence="1">
    <location>
        <begin position="233"/>
        <end position="250"/>
    </location>
</feature>
<dbReference type="AlphaFoldDB" id="A0A7I8VMZ0"/>
<dbReference type="GO" id="GO:0006629">
    <property type="term" value="P:lipid metabolic process"/>
    <property type="evidence" value="ECO:0007669"/>
    <property type="project" value="InterPro"/>
</dbReference>
<feature type="transmembrane region" description="Helical" evidence="1">
    <location>
        <begin position="141"/>
        <end position="161"/>
    </location>
</feature>
<evidence type="ECO:0000259" key="2">
    <source>
        <dbReference type="Pfam" id="PF00487"/>
    </source>
</evidence>
<proteinExistence type="predicted"/>
<dbReference type="OrthoDB" id="1461976at2759"/>
<keyword evidence="4" id="KW-1185">Reference proteome</keyword>
<keyword evidence="1" id="KW-0812">Transmembrane</keyword>
<reference evidence="3 4" key="1">
    <citation type="submission" date="2020-08" db="EMBL/GenBank/DDBJ databases">
        <authorList>
            <person name="Hejnol A."/>
        </authorList>
    </citation>
    <scope>NUCLEOTIDE SEQUENCE [LARGE SCALE GENOMIC DNA]</scope>
</reference>
<feature type="domain" description="Fatty acid desaturase" evidence="2">
    <location>
        <begin position="106"/>
        <end position="352"/>
    </location>
</feature>
<evidence type="ECO:0000313" key="3">
    <source>
        <dbReference type="EMBL" id="CAD5115937.1"/>
    </source>
</evidence>
<name>A0A7I8VMZ0_9ANNE</name>
<protein>
    <recommendedName>
        <fullName evidence="2">Fatty acid desaturase domain-containing protein</fullName>
    </recommendedName>
</protein>